<reference evidence="2 3" key="1">
    <citation type="journal article" date="2015" name="Int. J. Syst. Evol. Microbiol.">
        <title>Aestuariivita atlantica sp. nov., isolated from deep sea sediment of the Atlantic Ocean.</title>
        <authorList>
            <person name="Li G."/>
            <person name="Lai Q."/>
            <person name="Du Y."/>
            <person name="Liu X."/>
            <person name="Sun F."/>
            <person name="Shao Z."/>
        </authorList>
    </citation>
    <scope>NUCLEOTIDE SEQUENCE [LARGE SCALE GENOMIC DNA]</scope>
    <source>
        <strain evidence="2 3">22II-S11-z3</strain>
    </source>
</reference>
<sequence>MTRSQTLTILSGIALMAVTTFPAAPVFADDAALYDAPAPEDAVFVRVLEEFDAPASDAAFMGAPLQLGEDQRDVYVAISAGALEGAVAGSYYSLADAGQVIEEPQRETAAKVHLILVNAGDAPVRLIVPGRGMEVVAAQAPGASASRAVNPVSATLAVERVTDNAILGTFDVNLARGQNVTFVAGDDAARLVPNSFGPVLSLN</sequence>
<comment type="caution">
    <text evidence="2">The sequence shown here is derived from an EMBL/GenBank/DDBJ whole genome shotgun (WGS) entry which is preliminary data.</text>
</comment>
<dbReference type="Proteomes" id="UP000036938">
    <property type="component" value="Unassembled WGS sequence"/>
</dbReference>
<protein>
    <recommendedName>
        <fullName evidence="4">Alginate biosynthesis protein AlgF</fullName>
    </recommendedName>
</protein>
<dbReference type="RefSeq" id="WP_050531590.1">
    <property type="nucleotide sequence ID" value="NZ_AQQZ01000006.1"/>
</dbReference>
<accession>A0A0L1JNV3</accession>
<keyword evidence="3" id="KW-1185">Reference proteome</keyword>
<gene>
    <name evidence="2" type="ORF">ATO11_14380</name>
</gene>
<organism evidence="2 3">
    <name type="scientific">Pseudaestuariivita atlantica</name>
    <dbReference type="NCBI Taxonomy" id="1317121"/>
    <lineage>
        <taxon>Bacteria</taxon>
        <taxon>Pseudomonadati</taxon>
        <taxon>Pseudomonadota</taxon>
        <taxon>Alphaproteobacteria</taxon>
        <taxon>Rhodobacterales</taxon>
        <taxon>Paracoccaceae</taxon>
        <taxon>Pseudaestuariivita</taxon>
    </lineage>
</organism>
<feature type="signal peptide" evidence="1">
    <location>
        <begin position="1"/>
        <end position="28"/>
    </location>
</feature>
<name>A0A0L1JNV3_9RHOB</name>
<dbReference type="OrthoDB" id="7872201at2"/>
<evidence type="ECO:0000313" key="2">
    <source>
        <dbReference type="EMBL" id="KNG93093.1"/>
    </source>
</evidence>
<keyword evidence="1" id="KW-0732">Signal</keyword>
<dbReference type="EMBL" id="AQQZ01000006">
    <property type="protein sequence ID" value="KNG93093.1"/>
    <property type="molecule type" value="Genomic_DNA"/>
</dbReference>
<proteinExistence type="predicted"/>
<evidence type="ECO:0000256" key="1">
    <source>
        <dbReference type="SAM" id="SignalP"/>
    </source>
</evidence>
<evidence type="ECO:0008006" key="4">
    <source>
        <dbReference type="Google" id="ProtNLM"/>
    </source>
</evidence>
<dbReference type="AlphaFoldDB" id="A0A0L1JNV3"/>
<dbReference type="STRING" id="1317121.ATO11_14380"/>
<evidence type="ECO:0000313" key="3">
    <source>
        <dbReference type="Proteomes" id="UP000036938"/>
    </source>
</evidence>
<feature type="chain" id="PRO_5005554113" description="Alginate biosynthesis protein AlgF" evidence="1">
    <location>
        <begin position="29"/>
        <end position="203"/>
    </location>
</feature>